<dbReference type="Pfam" id="PF01042">
    <property type="entry name" value="Ribonuc_L-PSP"/>
    <property type="match status" value="1"/>
</dbReference>
<dbReference type="GO" id="GO:0019239">
    <property type="term" value="F:deaminase activity"/>
    <property type="evidence" value="ECO:0007669"/>
    <property type="project" value="TreeGrafter"/>
</dbReference>
<dbReference type="InterPro" id="IPR006056">
    <property type="entry name" value="RidA"/>
</dbReference>
<dbReference type="EMBL" id="JRNI01000010">
    <property type="protein sequence ID" value="KGF31796.1"/>
    <property type="molecule type" value="Genomic_DNA"/>
</dbReference>
<dbReference type="NCBIfam" id="TIGR00004">
    <property type="entry name" value="Rid family detoxifying hydrolase"/>
    <property type="match status" value="1"/>
</dbReference>
<accession>A0A095ZBV2</accession>
<dbReference type="eggNOG" id="COG0251">
    <property type="taxonomic scope" value="Bacteria"/>
</dbReference>
<dbReference type="AlphaFoldDB" id="A0A095ZBV2"/>
<dbReference type="InterPro" id="IPR035959">
    <property type="entry name" value="RutC-like_sf"/>
</dbReference>
<proteinExistence type="inferred from homology"/>
<keyword evidence="3" id="KW-1185">Reference proteome</keyword>
<dbReference type="Proteomes" id="UP000029629">
    <property type="component" value="Unassembled WGS sequence"/>
</dbReference>
<dbReference type="PANTHER" id="PTHR11803:SF39">
    <property type="entry name" value="2-IMINOBUTANOATE_2-IMINOPROPANOATE DEAMINASE"/>
    <property type="match status" value="1"/>
</dbReference>
<name>A0A095ZBV2_9BURK</name>
<dbReference type="OrthoDB" id="9808943at2"/>
<dbReference type="FunFam" id="3.30.1330.40:FF:000001">
    <property type="entry name" value="L-PSP family endoribonuclease"/>
    <property type="match status" value="1"/>
</dbReference>
<dbReference type="CDD" id="cd00448">
    <property type="entry name" value="YjgF_YER057c_UK114_family"/>
    <property type="match status" value="1"/>
</dbReference>
<organism evidence="2 3">
    <name type="scientific">Oligella urethralis DNF00040</name>
    <dbReference type="NCBI Taxonomy" id="1401065"/>
    <lineage>
        <taxon>Bacteria</taxon>
        <taxon>Pseudomonadati</taxon>
        <taxon>Pseudomonadota</taxon>
        <taxon>Betaproteobacteria</taxon>
        <taxon>Burkholderiales</taxon>
        <taxon>Alcaligenaceae</taxon>
        <taxon>Oligella</taxon>
    </lineage>
</organism>
<reference evidence="2 3" key="1">
    <citation type="submission" date="2014-07" db="EMBL/GenBank/DDBJ databases">
        <authorList>
            <person name="McCorrison J."/>
            <person name="Sanka R."/>
            <person name="Torralba M."/>
            <person name="Gillis M."/>
            <person name="Haft D.H."/>
            <person name="Methe B."/>
            <person name="Sutton G."/>
            <person name="Nelson K.E."/>
        </authorList>
    </citation>
    <scope>NUCLEOTIDE SEQUENCE [LARGE SCALE GENOMIC DNA]</scope>
    <source>
        <strain evidence="2 3">DNF00040</strain>
    </source>
</reference>
<protein>
    <submittedName>
        <fullName evidence="2">Endoribonuclease</fullName>
    </submittedName>
</protein>
<dbReference type="InterPro" id="IPR006175">
    <property type="entry name" value="YjgF/YER057c/UK114"/>
</dbReference>
<dbReference type="RefSeq" id="WP_036557570.1">
    <property type="nucleotide sequence ID" value="NZ_JRNI01000010.1"/>
</dbReference>
<evidence type="ECO:0000313" key="3">
    <source>
        <dbReference type="Proteomes" id="UP000029629"/>
    </source>
</evidence>
<dbReference type="Gene3D" id="3.30.1330.40">
    <property type="entry name" value="RutC-like"/>
    <property type="match status" value="1"/>
</dbReference>
<evidence type="ECO:0000256" key="1">
    <source>
        <dbReference type="ARBA" id="ARBA00010552"/>
    </source>
</evidence>
<comment type="similarity">
    <text evidence="1">Belongs to the RutC family.</text>
</comment>
<dbReference type="SUPFAM" id="SSF55298">
    <property type="entry name" value="YjgF-like"/>
    <property type="match status" value="1"/>
</dbReference>
<comment type="caution">
    <text evidence="2">The sequence shown here is derived from an EMBL/GenBank/DDBJ whole genome shotgun (WGS) entry which is preliminary data.</text>
</comment>
<dbReference type="PANTHER" id="PTHR11803">
    <property type="entry name" value="2-IMINOBUTANOATE/2-IMINOPROPANOATE DEAMINASE RIDA"/>
    <property type="match status" value="1"/>
</dbReference>
<dbReference type="GO" id="GO:0005829">
    <property type="term" value="C:cytosol"/>
    <property type="evidence" value="ECO:0007669"/>
    <property type="project" value="TreeGrafter"/>
</dbReference>
<evidence type="ECO:0000313" key="2">
    <source>
        <dbReference type="EMBL" id="KGF31796.1"/>
    </source>
</evidence>
<gene>
    <name evidence="2" type="ORF">HMPREF2130_01945</name>
</gene>
<sequence>MSKEVVFTDKAPAALGPYSQAVSSSANSIVFISGQLGLNPETGELVSAQFEDQVRQAMSNLSAVIEAAGASMEDILRVGLYLTDLNNFGIANSVMQELFPEPYPARSTIEVSALPKGAQFEIDAVLALNK</sequence>